<feature type="non-terminal residue" evidence="1">
    <location>
        <position position="1"/>
    </location>
</feature>
<evidence type="ECO:0000313" key="1">
    <source>
        <dbReference type="EMBL" id="CAF4859875.1"/>
    </source>
</evidence>
<proteinExistence type="predicted"/>
<evidence type="ECO:0000313" key="2">
    <source>
        <dbReference type="Proteomes" id="UP000681967"/>
    </source>
</evidence>
<protein>
    <submittedName>
        <fullName evidence="1">Uncharacterized protein</fullName>
    </submittedName>
</protein>
<organism evidence="1 2">
    <name type="scientific">Rotaria magnacalcarata</name>
    <dbReference type="NCBI Taxonomy" id="392030"/>
    <lineage>
        <taxon>Eukaryota</taxon>
        <taxon>Metazoa</taxon>
        <taxon>Spiralia</taxon>
        <taxon>Gnathifera</taxon>
        <taxon>Rotifera</taxon>
        <taxon>Eurotatoria</taxon>
        <taxon>Bdelloidea</taxon>
        <taxon>Philodinida</taxon>
        <taxon>Philodinidae</taxon>
        <taxon>Rotaria</taxon>
    </lineage>
</organism>
<dbReference type="EMBL" id="CAJOBH010155174">
    <property type="protein sequence ID" value="CAF4859875.1"/>
    <property type="molecule type" value="Genomic_DNA"/>
</dbReference>
<dbReference type="Proteomes" id="UP000681967">
    <property type="component" value="Unassembled WGS sequence"/>
</dbReference>
<dbReference type="AlphaFoldDB" id="A0A8S3CAU1"/>
<sequence>AIIENLRSLKYLLDERLESLSDDEYREILRETLGLVCKKKEHSI</sequence>
<reference evidence="1" key="1">
    <citation type="submission" date="2021-02" db="EMBL/GenBank/DDBJ databases">
        <authorList>
            <person name="Nowell W R."/>
        </authorList>
    </citation>
    <scope>NUCLEOTIDE SEQUENCE</scope>
</reference>
<accession>A0A8S3CAU1</accession>
<comment type="caution">
    <text evidence="1">The sequence shown here is derived from an EMBL/GenBank/DDBJ whole genome shotgun (WGS) entry which is preliminary data.</text>
</comment>
<gene>
    <name evidence="1" type="ORF">BYL167_LOCUS50534</name>
</gene>
<name>A0A8S3CAU1_9BILA</name>